<dbReference type="RefSeq" id="WP_128981948.1">
    <property type="nucleotide sequence ID" value="NZ_PDKJ01000009.1"/>
</dbReference>
<dbReference type="CDD" id="cd06433">
    <property type="entry name" value="GT_2_WfgS_like"/>
    <property type="match status" value="1"/>
</dbReference>
<dbReference type="AlphaFoldDB" id="A0A4Q0YAR3"/>
<organism evidence="2 3">
    <name type="scientific">Halarcobacter ebronensis</name>
    <dbReference type="NCBI Taxonomy" id="1462615"/>
    <lineage>
        <taxon>Bacteria</taxon>
        <taxon>Pseudomonadati</taxon>
        <taxon>Campylobacterota</taxon>
        <taxon>Epsilonproteobacteria</taxon>
        <taxon>Campylobacterales</taxon>
        <taxon>Arcobacteraceae</taxon>
        <taxon>Halarcobacter</taxon>
    </lineage>
</organism>
<dbReference type="Pfam" id="PF00535">
    <property type="entry name" value="Glycos_transf_2"/>
    <property type="match status" value="1"/>
</dbReference>
<dbReference type="PANTHER" id="PTHR22916:SF3">
    <property type="entry name" value="UDP-GLCNAC:BETAGAL BETA-1,3-N-ACETYLGLUCOSAMINYLTRANSFERASE-LIKE PROTEIN 1"/>
    <property type="match status" value="1"/>
</dbReference>
<name>A0A4Q0YAR3_9BACT</name>
<dbReference type="Gene3D" id="3.90.550.10">
    <property type="entry name" value="Spore Coat Polysaccharide Biosynthesis Protein SpsA, Chain A"/>
    <property type="match status" value="1"/>
</dbReference>
<accession>A0A4Q0YAR3</accession>
<evidence type="ECO:0000313" key="2">
    <source>
        <dbReference type="EMBL" id="RXJ67396.1"/>
    </source>
</evidence>
<keyword evidence="2" id="KW-0808">Transferase</keyword>
<dbReference type="EMBL" id="PDKJ01000009">
    <property type="protein sequence ID" value="RXJ67396.1"/>
    <property type="molecule type" value="Genomic_DNA"/>
</dbReference>
<dbReference type="PANTHER" id="PTHR22916">
    <property type="entry name" value="GLYCOSYLTRANSFERASE"/>
    <property type="match status" value="1"/>
</dbReference>
<evidence type="ECO:0000259" key="1">
    <source>
        <dbReference type="Pfam" id="PF00535"/>
    </source>
</evidence>
<reference evidence="2 3" key="1">
    <citation type="submission" date="2017-10" db="EMBL/GenBank/DDBJ databases">
        <title>Genomics of the genus Arcobacter.</title>
        <authorList>
            <person name="Perez-Cataluna A."/>
            <person name="Figueras M.J."/>
        </authorList>
    </citation>
    <scope>NUCLEOTIDE SEQUENCE [LARGE SCALE GENOMIC DNA]</scope>
    <source>
        <strain evidence="2 3">CECT 8993</strain>
    </source>
</reference>
<comment type="caution">
    <text evidence="2">The sequence shown here is derived from an EMBL/GenBank/DDBJ whole genome shotgun (WGS) entry which is preliminary data.</text>
</comment>
<proteinExistence type="predicted"/>
<dbReference type="SUPFAM" id="SSF53448">
    <property type="entry name" value="Nucleotide-diphospho-sugar transferases"/>
    <property type="match status" value="1"/>
</dbReference>
<dbReference type="Proteomes" id="UP000290172">
    <property type="component" value="Unassembled WGS sequence"/>
</dbReference>
<dbReference type="InterPro" id="IPR001173">
    <property type="entry name" value="Glyco_trans_2-like"/>
</dbReference>
<evidence type="ECO:0000313" key="3">
    <source>
        <dbReference type="Proteomes" id="UP000290172"/>
    </source>
</evidence>
<gene>
    <name evidence="2" type="ORF">CRV08_10735</name>
</gene>
<dbReference type="GO" id="GO:0016758">
    <property type="term" value="F:hexosyltransferase activity"/>
    <property type="evidence" value="ECO:0007669"/>
    <property type="project" value="UniProtKB-ARBA"/>
</dbReference>
<sequence length="262" mass="30031">MKVTIITVVLNGAKTIRETIESVLSQTYENIEYIVIDGQSSDGTLDIVNEYKEKINKIISEPDQGLYAAINKGIDLATGDIIGLIHSDDYYLDNLVIQRVVDEFISKNVDSVFADLLYIKDDNINRVLRYYSAKNFIPEKLIYGLMPPHPTFFVKKELYSKYGGYEIDYKIASDYEMFVRLLYINRISYSYINLPIIKMRVGGVSSGGLKTKILCNKEVLRAIRSNGIKTNHLIILKKYPIKVWEIIKGYAYNVLVKKNKTK</sequence>
<feature type="domain" description="Glycosyltransferase 2-like" evidence="1">
    <location>
        <begin position="4"/>
        <end position="132"/>
    </location>
</feature>
<protein>
    <submittedName>
        <fullName evidence="2">Glycosyl transferase</fullName>
    </submittedName>
</protein>
<dbReference type="InterPro" id="IPR029044">
    <property type="entry name" value="Nucleotide-diphossugar_trans"/>
</dbReference>